<dbReference type="SUPFAM" id="SSF53254">
    <property type="entry name" value="Phosphoglycerate mutase-like"/>
    <property type="match status" value="1"/>
</dbReference>
<organism evidence="2 3">
    <name type="scientific">Pontibacter akesuensis</name>
    <dbReference type="NCBI Taxonomy" id="388950"/>
    <lineage>
        <taxon>Bacteria</taxon>
        <taxon>Pseudomonadati</taxon>
        <taxon>Bacteroidota</taxon>
        <taxon>Cytophagia</taxon>
        <taxon>Cytophagales</taxon>
        <taxon>Hymenobacteraceae</taxon>
        <taxon>Pontibacter</taxon>
    </lineage>
</organism>
<dbReference type="EMBL" id="FPCA01000001">
    <property type="protein sequence ID" value="SFU38357.1"/>
    <property type="molecule type" value="Genomic_DNA"/>
</dbReference>
<dbReference type="InterPro" id="IPR029033">
    <property type="entry name" value="His_PPase_superfam"/>
</dbReference>
<accession>A0A1I7FQ68</accession>
<dbReference type="GO" id="GO:0016787">
    <property type="term" value="F:hydrolase activity"/>
    <property type="evidence" value="ECO:0007669"/>
    <property type="project" value="UniProtKB-KW"/>
</dbReference>
<dbReference type="AlphaFoldDB" id="A0A1I7FQ68"/>
<dbReference type="Proteomes" id="UP000182491">
    <property type="component" value="Unassembled WGS sequence"/>
</dbReference>
<dbReference type="STRING" id="388950.GCA_001611675_03523"/>
<protein>
    <submittedName>
        <fullName evidence="2">Phosphohistidine phosphatase</fullName>
    </submittedName>
</protein>
<dbReference type="SMART" id="SM00855">
    <property type="entry name" value="PGAM"/>
    <property type="match status" value="1"/>
</dbReference>
<evidence type="ECO:0000256" key="1">
    <source>
        <dbReference type="ARBA" id="ARBA00022801"/>
    </source>
</evidence>
<dbReference type="PANTHER" id="PTHR20935">
    <property type="entry name" value="PHOSPHOGLYCERATE MUTASE-RELATED"/>
    <property type="match status" value="1"/>
</dbReference>
<proteinExistence type="predicted"/>
<name>A0A1I7FQ68_9BACT</name>
<gene>
    <name evidence="2" type="ORF">SAMN04487941_0388</name>
</gene>
<evidence type="ECO:0000313" key="3">
    <source>
        <dbReference type="Proteomes" id="UP000182491"/>
    </source>
</evidence>
<reference evidence="3" key="1">
    <citation type="submission" date="2016-10" db="EMBL/GenBank/DDBJ databases">
        <authorList>
            <person name="Varghese N."/>
        </authorList>
    </citation>
    <scope>NUCLEOTIDE SEQUENCE [LARGE SCALE GENOMIC DNA]</scope>
    <source>
        <strain evidence="3">DSM 18820</strain>
    </source>
</reference>
<dbReference type="OrthoDB" id="9810154at2"/>
<dbReference type="PANTHER" id="PTHR20935:SF1">
    <property type="entry name" value="SLL1549 PROTEIN"/>
    <property type="match status" value="1"/>
</dbReference>
<keyword evidence="3" id="KW-1185">Reference proteome</keyword>
<sequence length="165" mass="18670">MQRIVLLCRHAETEDPYPLQPDFERELTPHGQQQARAAGAWLREKFSKADAILASPATRANTTAQIIAGRLYFDKDRISYLPDLYNGRKSQLLKCLGELPDHVKQVLLVAHNPGITRLARELTEQQQLGYLDTADVLAVALELEQWQDIHATTGMLLTHYTEQVP</sequence>
<dbReference type="CDD" id="cd07067">
    <property type="entry name" value="HP_PGM_like"/>
    <property type="match status" value="1"/>
</dbReference>
<dbReference type="InterPro" id="IPR051021">
    <property type="entry name" value="Mito_Ser/Thr_phosphatase"/>
</dbReference>
<dbReference type="InterPro" id="IPR013078">
    <property type="entry name" value="His_Pase_superF_clade-1"/>
</dbReference>
<dbReference type="Gene3D" id="3.40.50.1240">
    <property type="entry name" value="Phosphoglycerate mutase-like"/>
    <property type="match status" value="1"/>
</dbReference>
<keyword evidence="1" id="KW-0378">Hydrolase</keyword>
<dbReference type="RefSeq" id="WP_068839385.1">
    <property type="nucleotide sequence ID" value="NZ_BMXC01000001.1"/>
</dbReference>
<dbReference type="Pfam" id="PF00300">
    <property type="entry name" value="His_Phos_1"/>
    <property type="match status" value="1"/>
</dbReference>
<evidence type="ECO:0000313" key="2">
    <source>
        <dbReference type="EMBL" id="SFU38357.1"/>
    </source>
</evidence>